<organism evidence="1 2">
    <name type="scientific">Malus baccata</name>
    <name type="common">Siberian crab apple</name>
    <name type="synonym">Pyrus baccata</name>
    <dbReference type="NCBI Taxonomy" id="106549"/>
    <lineage>
        <taxon>Eukaryota</taxon>
        <taxon>Viridiplantae</taxon>
        <taxon>Streptophyta</taxon>
        <taxon>Embryophyta</taxon>
        <taxon>Tracheophyta</taxon>
        <taxon>Spermatophyta</taxon>
        <taxon>Magnoliopsida</taxon>
        <taxon>eudicotyledons</taxon>
        <taxon>Gunneridae</taxon>
        <taxon>Pentapetalae</taxon>
        <taxon>rosids</taxon>
        <taxon>fabids</taxon>
        <taxon>Rosales</taxon>
        <taxon>Rosaceae</taxon>
        <taxon>Amygdaloideae</taxon>
        <taxon>Maleae</taxon>
        <taxon>Malus</taxon>
    </lineage>
</organism>
<proteinExistence type="predicted"/>
<keyword evidence="2" id="KW-1185">Reference proteome</keyword>
<reference evidence="1 2" key="1">
    <citation type="journal article" date="2019" name="G3 (Bethesda)">
        <title>Sequencing of a Wild Apple (Malus baccata) Genome Unravels the Differences Between Cultivated and Wild Apple Species Regarding Disease Resistance and Cold Tolerance.</title>
        <authorList>
            <person name="Chen X."/>
        </authorList>
    </citation>
    <scope>NUCLEOTIDE SEQUENCE [LARGE SCALE GENOMIC DNA]</scope>
    <source>
        <strain evidence="2">cv. Shandingzi</strain>
        <tissue evidence="1">Leaves</tissue>
    </source>
</reference>
<evidence type="ECO:0000313" key="2">
    <source>
        <dbReference type="Proteomes" id="UP000315295"/>
    </source>
</evidence>
<dbReference type="AlphaFoldDB" id="A0A540KNL0"/>
<protein>
    <submittedName>
        <fullName evidence="1">Uncharacterized protein</fullName>
    </submittedName>
</protein>
<accession>A0A540KNL0</accession>
<comment type="caution">
    <text evidence="1">The sequence shown here is derived from an EMBL/GenBank/DDBJ whole genome shotgun (WGS) entry which is preliminary data.</text>
</comment>
<name>A0A540KNL0_MALBA</name>
<sequence>MYLDRRASIRNWTPNLLPSFTFPPPTGMPMPNPHQGQVLGVHEGDLDLVSTFSV</sequence>
<gene>
    <name evidence="1" type="ORF">C1H46_038712</name>
</gene>
<dbReference type="EMBL" id="VIEB01001074">
    <property type="protein sequence ID" value="TQD75739.1"/>
    <property type="molecule type" value="Genomic_DNA"/>
</dbReference>
<dbReference type="Proteomes" id="UP000315295">
    <property type="component" value="Unassembled WGS sequence"/>
</dbReference>
<evidence type="ECO:0000313" key="1">
    <source>
        <dbReference type="EMBL" id="TQD75739.1"/>
    </source>
</evidence>